<protein>
    <submittedName>
        <fullName evidence="1">ADP-ribosylation factor GTPase-activating protein</fullName>
    </submittedName>
</protein>
<sequence length="58" mass="6367">MSYSRWANRFVDGRVALSALLAASLLNACILGIDGSETVPKSCFLCEPLLIVPYKVHR</sequence>
<accession>A0A9E7EXM3</accession>
<dbReference type="AlphaFoldDB" id="A0A9E7EXM3"/>
<proteinExistence type="predicted"/>
<dbReference type="Proteomes" id="UP001055439">
    <property type="component" value="Chromosome 2"/>
</dbReference>
<dbReference type="OrthoDB" id="73919at2759"/>
<evidence type="ECO:0000313" key="1">
    <source>
        <dbReference type="EMBL" id="URD85373.1"/>
    </source>
</evidence>
<reference evidence="1" key="1">
    <citation type="submission" date="2022-05" db="EMBL/GenBank/DDBJ databases">
        <title>The Musa troglodytarum L. genome provides insights into the mechanism of non-climacteric behaviour and enrichment of carotenoids.</title>
        <authorList>
            <person name="Wang J."/>
        </authorList>
    </citation>
    <scope>NUCLEOTIDE SEQUENCE</scope>
    <source>
        <tissue evidence="1">Leaf</tissue>
    </source>
</reference>
<keyword evidence="2" id="KW-1185">Reference proteome</keyword>
<gene>
    <name evidence="1" type="ORF">MUK42_27580</name>
</gene>
<evidence type="ECO:0000313" key="2">
    <source>
        <dbReference type="Proteomes" id="UP001055439"/>
    </source>
</evidence>
<organism evidence="1 2">
    <name type="scientific">Musa troglodytarum</name>
    <name type="common">fe'i banana</name>
    <dbReference type="NCBI Taxonomy" id="320322"/>
    <lineage>
        <taxon>Eukaryota</taxon>
        <taxon>Viridiplantae</taxon>
        <taxon>Streptophyta</taxon>
        <taxon>Embryophyta</taxon>
        <taxon>Tracheophyta</taxon>
        <taxon>Spermatophyta</taxon>
        <taxon>Magnoliopsida</taxon>
        <taxon>Liliopsida</taxon>
        <taxon>Zingiberales</taxon>
        <taxon>Musaceae</taxon>
        <taxon>Musa</taxon>
    </lineage>
</organism>
<name>A0A9E7EXM3_9LILI</name>
<dbReference type="EMBL" id="CP097504">
    <property type="protein sequence ID" value="URD85373.1"/>
    <property type="molecule type" value="Genomic_DNA"/>
</dbReference>